<feature type="domain" description="IclR-ED" evidence="5">
    <location>
        <begin position="71"/>
        <end position="263"/>
    </location>
</feature>
<dbReference type="PANTHER" id="PTHR30136">
    <property type="entry name" value="HELIX-TURN-HELIX TRANSCRIPTIONAL REGULATOR, ICLR FAMILY"/>
    <property type="match status" value="1"/>
</dbReference>
<dbReference type="Pfam" id="PF09339">
    <property type="entry name" value="HTH_IclR"/>
    <property type="match status" value="1"/>
</dbReference>
<keyword evidence="1" id="KW-0805">Transcription regulation</keyword>
<dbReference type="Proteomes" id="UP000185999">
    <property type="component" value="Unassembled WGS sequence"/>
</dbReference>
<name>A0A1N7JG73_9GAMM</name>
<protein>
    <submittedName>
        <fullName evidence="6">Transcriptional regulator, IclR family</fullName>
    </submittedName>
</protein>
<dbReference type="InterPro" id="IPR050707">
    <property type="entry name" value="HTH_MetabolicPath_Reg"/>
</dbReference>
<dbReference type="SMART" id="SM00346">
    <property type="entry name" value="HTH_ICLR"/>
    <property type="match status" value="1"/>
</dbReference>
<dbReference type="InterPro" id="IPR036390">
    <property type="entry name" value="WH_DNA-bd_sf"/>
</dbReference>
<dbReference type="InterPro" id="IPR029016">
    <property type="entry name" value="GAF-like_dom_sf"/>
</dbReference>
<dbReference type="SUPFAM" id="SSF55781">
    <property type="entry name" value="GAF domain-like"/>
    <property type="match status" value="1"/>
</dbReference>
<gene>
    <name evidence="6" type="ORF">SAMN05421760_1011099</name>
</gene>
<dbReference type="SUPFAM" id="SSF46785">
    <property type="entry name" value="Winged helix' DNA-binding domain"/>
    <property type="match status" value="1"/>
</dbReference>
<evidence type="ECO:0000256" key="2">
    <source>
        <dbReference type="ARBA" id="ARBA00023125"/>
    </source>
</evidence>
<dbReference type="PROSITE" id="PS51078">
    <property type="entry name" value="ICLR_ED"/>
    <property type="match status" value="1"/>
</dbReference>
<evidence type="ECO:0000313" key="6">
    <source>
        <dbReference type="EMBL" id="SIS48251.1"/>
    </source>
</evidence>
<dbReference type="GO" id="GO:0003700">
    <property type="term" value="F:DNA-binding transcription factor activity"/>
    <property type="evidence" value="ECO:0007669"/>
    <property type="project" value="TreeGrafter"/>
</dbReference>
<dbReference type="PANTHER" id="PTHR30136:SF23">
    <property type="entry name" value="DNA-BINDING TRANSCRIPTIONAL ACTIVATOR MHPR"/>
    <property type="match status" value="1"/>
</dbReference>
<dbReference type="GO" id="GO:0045892">
    <property type="term" value="P:negative regulation of DNA-templated transcription"/>
    <property type="evidence" value="ECO:0007669"/>
    <property type="project" value="TreeGrafter"/>
</dbReference>
<dbReference type="InterPro" id="IPR014757">
    <property type="entry name" value="Tscrpt_reg_IclR_C"/>
</dbReference>
<dbReference type="PROSITE" id="PS51077">
    <property type="entry name" value="HTH_ICLR"/>
    <property type="match status" value="1"/>
</dbReference>
<dbReference type="OrthoDB" id="9807558at2"/>
<dbReference type="EMBL" id="FTOE01000001">
    <property type="protein sequence ID" value="SIS48251.1"/>
    <property type="molecule type" value="Genomic_DNA"/>
</dbReference>
<accession>A0A1N7JG73</accession>
<dbReference type="GO" id="GO:0003677">
    <property type="term" value="F:DNA binding"/>
    <property type="evidence" value="ECO:0007669"/>
    <property type="project" value="UniProtKB-KW"/>
</dbReference>
<dbReference type="Gene3D" id="1.10.10.10">
    <property type="entry name" value="Winged helix-like DNA-binding domain superfamily/Winged helix DNA-binding domain"/>
    <property type="match status" value="1"/>
</dbReference>
<feature type="domain" description="HTH iclR-type" evidence="4">
    <location>
        <begin position="9"/>
        <end position="70"/>
    </location>
</feature>
<dbReference type="Pfam" id="PF01614">
    <property type="entry name" value="IclR_C"/>
    <property type="match status" value="1"/>
</dbReference>
<reference evidence="7" key="1">
    <citation type="submission" date="2017-01" db="EMBL/GenBank/DDBJ databases">
        <authorList>
            <person name="Varghese N."/>
            <person name="Submissions S."/>
        </authorList>
    </citation>
    <scope>NUCLEOTIDE SEQUENCE [LARGE SCALE GENOMIC DNA]</scope>
    <source>
        <strain evidence="7">DSM 22306</strain>
    </source>
</reference>
<evidence type="ECO:0000259" key="4">
    <source>
        <dbReference type="PROSITE" id="PS51077"/>
    </source>
</evidence>
<dbReference type="Gene3D" id="3.30.450.40">
    <property type="match status" value="1"/>
</dbReference>
<keyword evidence="7" id="KW-1185">Reference proteome</keyword>
<evidence type="ECO:0000259" key="5">
    <source>
        <dbReference type="PROSITE" id="PS51078"/>
    </source>
</evidence>
<proteinExistence type="predicted"/>
<organism evidence="6 7">
    <name type="scientific">Neptunomonas antarctica</name>
    <dbReference type="NCBI Taxonomy" id="619304"/>
    <lineage>
        <taxon>Bacteria</taxon>
        <taxon>Pseudomonadati</taxon>
        <taxon>Pseudomonadota</taxon>
        <taxon>Gammaproteobacteria</taxon>
        <taxon>Oceanospirillales</taxon>
        <taxon>Oceanospirillaceae</taxon>
        <taxon>Neptunomonas</taxon>
    </lineage>
</organism>
<dbReference type="InterPro" id="IPR005471">
    <property type="entry name" value="Tscrpt_reg_IclR_N"/>
</dbReference>
<evidence type="ECO:0000256" key="3">
    <source>
        <dbReference type="ARBA" id="ARBA00023163"/>
    </source>
</evidence>
<dbReference type="STRING" id="619304.SAMN05421760_1011099"/>
<sequence length="263" mass="29708">MNLSEVKKIRALARGLQVVEFLGKRSKTSLNELHLATKLPKATLLRILSTFEDHGWVYRGLGDNHYRMSVNGPRFDTNNGEENELIELSSSILIELCNNVGWPSDLAIRNLTKMKIIDSTRRQSLLTINKDVVGFCPHMLWSALGRAYLAFCPHSEREEIIISLKTSEERFDQVSLDGPWVEKLLNETRVRGYATRETGYWGHIVDYPSNVDAIAVPVIKNNKLICCISIAWASGEVTKNQIETEFFPALKAASDQLVGKITY</sequence>
<keyword evidence="3" id="KW-0804">Transcription</keyword>
<dbReference type="InterPro" id="IPR036388">
    <property type="entry name" value="WH-like_DNA-bd_sf"/>
</dbReference>
<evidence type="ECO:0000256" key="1">
    <source>
        <dbReference type="ARBA" id="ARBA00023015"/>
    </source>
</evidence>
<evidence type="ECO:0000313" key="7">
    <source>
        <dbReference type="Proteomes" id="UP000185999"/>
    </source>
</evidence>
<keyword evidence="2" id="KW-0238">DNA-binding</keyword>
<dbReference type="AlphaFoldDB" id="A0A1N7JG73"/>